<gene>
    <name evidence="3" type="ORF">NCTC11179_00217</name>
</gene>
<dbReference type="RefSeq" id="WP_115089795.1">
    <property type="nucleotide sequence ID" value="NZ_CP068107.1"/>
</dbReference>
<feature type="coiled-coil region" evidence="1">
    <location>
        <begin position="317"/>
        <end position="344"/>
    </location>
</feature>
<evidence type="ECO:0000313" key="3">
    <source>
        <dbReference type="EMBL" id="STZ26695.1"/>
    </source>
</evidence>
<evidence type="ECO:0000256" key="2">
    <source>
        <dbReference type="SAM" id="Phobius"/>
    </source>
</evidence>
<proteinExistence type="predicted"/>
<reference evidence="3 4" key="1">
    <citation type="submission" date="2018-06" db="EMBL/GenBank/DDBJ databases">
        <authorList>
            <consortium name="Pathogen Informatics"/>
            <person name="Doyle S."/>
        </authorList>
    </citation>
    <scope>NUCLEOTIDE SEQUENCE [LARGE SCALE GENOMIC DNA]</scope>
    <source>
        <strain evidence="3 4">NCTC11179</strain>
    </source>
</reference>
<organism evidence="3 4">
    <name type="scientific">Myroides odoratus</name>
    <name type="common">Flavobacterium odoratum</name>
    <dbReference type="NCBI Taxonomy" id="256"/>
    <lineage>
        <taxon>Bacteria</taxon>
        <taxon>Pseudomonadati</taxon>
        <taxon>Bacteroidota</taxon>
        <taxon>Flavobacteriia</taxon>
        <taxon>Flavobacteriales</taxon>
        <taxon>Flavobacteriaceae</taxon>
        <taxon>Myroides</taxon>
    </lineage>
</organism>
<sequence>MDIENLELLDIFIQNLDVVEHRYNEEIKGTVILEPDIINIINTIYNENFFLISYQGINIDENNLEHYKGCTIDASVFINNLNHVYSNKGAFYKYNKFGLKGSHAYIIEESILLKDDSEIKSKLPEFSNSLELLNLIEELADEKNDPIDKYHLYFSIKANNFLRIEIEYNEKDFIEFNDTNSILNLKKELLEGFSKDDKIKVFVNELNSLVDGQNNLDFSIILKEWKNLLKNYSMSYQLYLEGFNVEKLKVATNEYFIKITEKIYDSISKVSAYLFGIPIGYLVLISNYDLESQNFIKNILVLIISSIFFVFIFFVFCANLKENLEAIEEELDDFEIRLGKISQIDILSSKIERLKADAIKKQYNKLSIIKTLSIIIFGLSIIVFIAIYLNTLIKFSFFFLYLKILFFR</sequence>
<evidence type="ECO:0000256" key="1">
    <source>
        <dbReference type="SAM" id="Coils"/>
    </source>
</evidence>
<dbReference type="AlphaFoldDB" id="A0A378RIB4"/>
<dbReference type="EMBL" id="UGQL01000001">
    <property type="protein sequence ID" value="STZ26695.1"/>
    <property type="molecule type" value="Genomic_DNA"/>
</dbReference>
<keyword evidence="2" id="KW-0472">Membrane</keyword>
<protein>
    <submittedName>
        <fullName evidence="3">Uncharacterized protein</fullName>
    </submittedName>
</protein>
<feature type="transmembrane region" description="Helical" evidence="2">
    <location>
        <begin position="270"/>
        <end position="288"/>
    </location>
</feature>
<keyword evidence="1" id="KW-0175">Coiled coil</keyword>
<feature type="transmembrane region" description="Helical" evidence="2">
    <location>
        <begin position="374"/>
        <end position="402"/>
    </location>
</feature>
<keyword evidence="4" id="KW-1185">Reference proteome</keyword>
<accession>A0A378RIB4</accession>
<keyword evidence="2" id="KW-1133">Transmembrane helix</keyword>
<keyword evidence="2" id="KW-0812">Transmembrane</keyword>
<evidence type="ECO:0000313" key="4">
    <source>
        <dbReference type="Proteomes" id="UP000255024"/>
    </source>
</evidence>
<feature type="transmembrane region" description="Helical" evidence="2">
    <location>
        <begin position="295"/>
        <end position="316"/>
    </location>
</feature>
<dbReference type="Proteomes" id="UP000255024">
    <property type="component" value="Unassembled WGS sequence"/>
</dbReference>
<name>A0A378RIB4_MYROD</name>